<dbReference type="Pfam" id="PF00535">
    <property type="entry name" value="Glycos_transf_2"/>
    <property type="match status" value="2"/>
</dbReference>
<dbReference type="InterPro" id="IPR001173">
    <property type="entry name" value="Glyco_trans_2-like"/>
</dbReference>
<dbReference type="EMBL" id="CZCZ02000013">
    <property type="protein sequence ID" value="CAC5343083.1"/>
    <property type="molecule type" value="Genomic_DNA"/>
</dbReference>
<dbReference type="PANTHER" id="PTHR43179:SF7">
    <property type="entry name" value="RHAMNOSYLTRANSFERASE WBBL"/>
    <property type="match status" value="1"/>
</dbReference>
<dbReference type="SUPFAM" id="SSF53448">
    <property type="entry name" value="Nucleotide-diphospho-sugar transferases"/>
    <property type="match status" value="2"/>
</dbReference>
<name>A0A6J7ZKU8_PLARU</name>
<keyword evidence="3" id="KW-1185">Reference proteome</keyword>
<evidence type="ECO:0000259" key="1">
    <source>
        <dbReference type="Pfam" id="PF00535"/>
    </source>
</evidence>
<gene>
    <name evidence="2" type="ORF">PLAN_30325</name>
</gene>
<evidence type="ECO:0000313" key="2">
    <source>
        <dbReference type="EMBL" id="CAC5343083.1"/>
    </source>
</evidence>
<dbReference type="PANTHER" id="PTHR43179">
    <property type="entry name" value="RHAMNOSYLTRANSFERASE WBBL"/>
    <property type="match status" value="1"/>
</dbReference>
<dbReference type="InterPro" id="IPR029044">
    <property type="entry name" value="Nucleotide-diphossugar_trans"/>
</dbReference>
<dbReference type="Proteomes" id="UP000196521">
    <property type="component" value="Chromosome"/>
</dbReference>
<accession>A0A6J7ZKU8</accession>
<protein>
    <submittedName>
        <fullName evidence="2">Glycosyl transferase, group 2 family protein</fullName>
    </submittedName>
</protein>
<proteinExistence type="predicted"/>
<dbReference type="CDD" id="cd04186">
    <property type="entry name" value="GT_2_like_c"/>
    <property type="match status" value="1"/>
</dbReference>
<dbReference type="CDD" id="cd04184">
    <property type="entry name" value="GT2_RfbC_Mx_like"/>
    <property type="match status" value="1"/>
</dbReference>
<comment type="caution">
    <text evidence="2">The sequence shown here is derived from an EMBL/GenBank/DDBJ whole genome shotgun (WGS) entry which is preliminary data.</text>
</comment>
<dbReference type="Gene3D" id="3.90.550.10">
    <property type="entry name" value="Spore Coat Polysaccharide Biosynthesis Protein SpsA, Chain A"/>
    <property type="match status" value="2"/>
</dbReference>
<sequence length="715" mass="82333">MWKKKARLTPYFSVSQSQSEYDKLYQAWLKYNTIRSEVFTPHSPKGLTTKDFKYQPLISIIMPVYNTPETFLREAIQSVLDQVYTNWELCIADDASTASHVKQILEEYQQQDRRIKVVFRTKNGHISVTSNSALELATGEFIGLLDHDDVLTPDALYEVVSLLNQNPVADMIYSDEDKLNEKGELTGHFFKPDWCPDSFLSRMYTCHFGVYRREIINQIGGFRTGYEGSQDYDLVLRFTEKTDKIFHIPKILYHWRIHSSSAAGGTEAKPYAYEAAKRALKDAIDRRGEPGIVKDVPIYLGHYQIRYKILDYKRVSIIIPTKDLGKILNRCLESIFTLSIYPDYEVIVIDNGSTESATQDILEKWQEKEPNRFRYYALDIPFNFSKINNYAVSKATGDYLLFLNNDTEVIHPDWIDAMVEQAQRPSIGAVGALLRYPDKIVQHAGVVVGIGHFAAHSHRMASETDPGYYGQIISISNYSAVTAACLMCRREIFTQVGGFDEQLAVAYNDVDFCLKIVEQGYRNIYLPHVVLYHYESKSRGYDTTPDKLKRFMQEVTITRQKWQRYIEHDPCYNPNLTLSASDYSLRRFAEVEIFDVFLEFDDRVLQDCAIDEPEIKTYGGISQITFKGWVLGKQEKITAVQIIGNYGQVIKEIPTNFPRPDVHLLHPENLNSEFCGFCETIELRNLSEATELLFQAVLNNETYAKFAKVKLEINH</sequence>
<feature type="domain" description="Glycosyltransferase 2-like" evidence="1">
    <location>
        <begin position="316"/>
        <end position="442"/>
    </location>
</feature>
<dbReference type="EMBL" id="LR812490">
    <property type="protein sequence ID" value="CAC5343083.1"/>
    <property type="molecule type" value="Genomic_DNA"/>
</dbReference>
<organism evidence="2 3">
    <name type="scientific">Planktothrix rubescens CCAP 1459/22</name>
    <dbReference type="NCBI Taxonomy" id="329571"/>
    <lineage>
        <taxon>Bacteria</taxon>
        <taxon>Bacillati</taxon>
        <taxon>Cyanobacteriota</taxon>
        <taxon>Cyanophyceae</taxon>
        <taxon>Oscillatoriophycideae</taxon>
        <taxon>Oscillatoriales</taxon>
        <taxon>Microcoleaceae</taxon>
        <taxon>Planktothrix</taxon>
    </lineage>
</organism>
<dbReference type="AlphaFoldDB" id="A0A6J7ZKU8"/>
<dbReference type="GO" id="GO:0016757">
    <property type="term" value="F:glycosyltransferase activity"/>
    <property type="evidence" value="ECO:0007669"/>
    <property type="project" value="UniProtKB-KW"/>
</dbReference>
<feature type="domain" description="Glycosyltransferase 2-like" evidence="1">
    <location>
        <begin position="59"/>
        <end position="219"/>
    </location>
</feature>
<reference evidence="2" key="1">
    <citation type="submission" date="2020-05" db="EMBL/GenBank/DDBJ databases">
        <authorList>
            <consortium name="Genoscope - CEA"/>
            <person name="William W."/>
        </authorList>
    </citation>
    <scope>NUCLEOTIDE SEQUENCE [LARGE SCALE GENOMIC DNA]</scope>
    <source>
        <strain evidence="2">PCC 7821</strain>
    </source>
</reference>
<keyword evidence="2" id="KW-0808">Transferase</keyword>
<evidence type="ECO:0000313" key="3">
    <source>
        <dbReference type="Proteomes" id="UP000196521"/>
    </source>
</evidence>